<keyword evidence="5" id="KW-0904">Protein phosphatase</keyword>
<comment type="cofactor">
    <cofactor evidence="1">
        <name>Mn(2+)</name>
        <dbReference type="ChEBI" id="CHEBI:29035"/>
    </cofactor>
</comment>
<dbReference type="GO" id="GO:0004722">
    <property type="term" value="F:protein serine/threonine phosphatase activity"/>
    <property type="evidence" value="ECO:0007669"/>
    <property type="project" value="UniProtKB-EC"/>
</dbReference>
<dbReference type="GO" id="GO:0046872">
    <property type="term" value="F:metal ion binding"/>
    <property type="evidence" value="ECO:0007669"/>
    <property type="project" value="UniProtKB-KW"/>
</dbReference>
<evidence type="ECO:0000256" key="2">
    <source>
        <dbReference type="ARBA" id="ARBA00013081"/>
    </source>
</evidence>
<evidence type="ECO:0000256" key="4">
    <source>
        <dbReference type="ARBA" id="ARBA00022801"/>
    </source>
</evidence>
<evidence type="ECO:0000256" key="6">
    <source>
        <dbReference type="ARBA" id="ARBA00023211"/>
    </source>
</evidence>
<evidence type="ECO:0000256" key="5">
    <source>
        <dbReference type="ARBA" id="ARBA00022912"/>
    </source>
</evidence>
<dbReference type="EC" id="3.1.3.16" evidence="2"/>
<dbReference type="InterPro" id="IPR036457">
    <property type="entry name" value="PPM-type-like_dom_sf"/>
</dbReference>
<dbReference type="PROSITE" id="PS51746">
    <property type="entry name" value="PPM_2"/>
    <property type="match status" value="1"/>
</dbReference>
<dbReference type="OrthoDB" id="9801841at2"/>
<comment type="catalytic activity">
    <reaction evidence="7">
        <text>O-phospho-L-seryl-[protein] + H2O = L-seryl-[protein] + phosphate</text>
        <dbReference type="Rhea" id="RHEA:20629"/>
        <dbReference type="Rhea" id="RHEA-COMP:9863"/>
        <dbReference type="Rhea" id="RHEA-COMP:11604"/>
        <dbReference type="ChEBI" id="CHEBI:15377"/>
        <dbReference type="ChEBI" id="CHEBI:29999"/>
        <dbReference type="ChEBI" id="CHEBI:43474"/>
        <dbReference type="ChEBI" id="CHEBI:83421"/>
        <dbReference type="EC" id="3.1.3.16"/>
    </reaction>
</comment>
<evidence type="ECO:0000313" key="10">
    <source>
        <dbReference type="EMBL" id="TSJ67094.1"/>
    </source>
</evidence>
<dbReference type="SMART" id="SM00331">
    <property type="entry name" value="PP2C_SIG"/>
    <property type="match status" value="1"/>
</dbReference>
<reference evidence="10 11" key="1">
    <citation type="submission" date="2019-07" db="EMBL/GenBank/DDBJ databases">
        <title>Allobacillus sp. nov. SKP isolated from shrimp paste of Euphausiacea.</title>
        <authorList>
            <person name="Kanchanasin P."/>
            <person name="Tanasupawat S."/>
            <person name="Shi W."/>
            <person name="Wu L."/>
            <person name="Ma J."/>
        </authorList>
    </citation>
    <scope>NUCLEOTIDE SEQUENCE [LARGE SCALE GENOMIC DNA]</scope>
    <source>
        <strain evidence="10 11">SKP4-8</strain>
    </source>
</reference>
<dbReference type="PANTHER" id="PTHR13832:SF860">
    <property type="entry name" value="PROTEIN PHOSPHATASE PHPP"/>
    <property type="match status" value="1"/>
</dbReference>
<feature type="domain" description="PPM-type phosphatase" evidence="9">
    <location>
        <begin position="2"/>
        <end position="243"/>
    </location>
</feature>
<dbReference type="EMBL" id="VMHE01000002">
    <property type="protein sequence ID" value="TSJ67094.1"/>
    <property type="molecule type" value="Genomic_DNA"/>
</dbReference>
<protein>
    <recommendedName>
        <fullName evidence="2">protein-serine/threonine phosphatase</fullName>
        <ecNumber evidence="2">3.1.3.16</ecNumber>
    </recommendedName>
</protein>
<gene>
    <name evidence="10" type="ORF">FPQ13_02230</name>
</gene>
<dbReference type="InterPro" id="IPR015655">
    <property type="entry name" value="PP2C"/>
</dbReference>
<evidence type="ECO:0000256" key="7">
    <source>
        <dbReference type="ARBA" id="ARBA00047761"/>
    </source>
</evidence>
<proteinExistence type="predicted"/>
<keyword evidence="6" id="KW-0464">Manganese</keyword>
<dbReference type="InterPro" id="IPR001932">
    <property type="entry name" value="PPM-type_phosphatase-like_dom"/>
</dbReference>
<dbReference type="FunFam" id="3.60.40.10:FF:000002">
    <property type="entry name" value="Serine/threonine phosphatase stp"/>
    <property type="match status" value="1"/>
</dbReference>
<dbReference type="Pfam" id="PF13672">
    <property type="entry name" value="PP2C_2"/>
    <property type="match status" value="1"/>
</dbReference>
<evidence type="ECO:0000259" key="9">
    <source>
        <dbReference type="PROSITE" id="PS51746"/>
    </source>
</evidence>
<keyword evidence="4" id="KW-0378">Hydrolase</keyword>
<evidence type="ECO:0000256" key="3">
    <source>
        <dbReference type="ARBA" id="ARBA00022723"/>
    </source>
</evidence>
<dbReference type="Proteomes" id="UP000316425">
    <property type="component" value="Unassembled WGS sequence"/>
</dbReference>
<name>A0A556PRV4_9BACI</name>
<dbReference type="PANTHER" id="PTHR13832">
    <property type="entry name" value="PROTEIN PHOSPHATASE 2C"/>
    <property type="match status" value="1"/>
</dbReference>
<organism evidence="10 11">
    <name type="scientific">Allobacillus salarius</name>
    <dbReference type="NCBI Taxonomy" id="1955272"/>
    <lineage>
        <taxon>Bacteria</taxon>
        <taxon>Bacillati</taxon>
        <taxon>Bacillota</taxon>
        <taxon>Bacilli</taxon>
        <taxon>Bacillales</taxon>
        <taxon>Bacillaceae</taxon>
        <taxon>Allobacillus</taxon>
    </lineage>
</organism>
<dbReference type="NCBIfam" id="NF033484">
    <property type="entry name" value="Stp1_PP2C_phos"/>
    <property type="match status" value="1"/>
</dbReference>
<dbReference type="Gene3D" id="3.60.40.10">
    <property type="entry name" value="PPM-type phosphatase domain"/>
    <property type="match status" value="1"/>
</dbReference>
<comment type="catalytic activity">
    <reaction evidence="8">
        <text>O-phospho-L-threonyl-[protein] + H2O = L-threonyl-[protein] + phosphate</text>
        <dbReference type="Rhea" id="RHEA:47004"/>
        <dbReference type="Rhea" id="RHEA-COMP:11060"/>
        <dbReference type="Rhea" id="RHEA-COMP:11605"/>
        <dbReference type="ChEBI" id="CHEBI:15377"/>
        <dbReference type="ChEBI" id="CHEBI:30013"/>
        <dbReference type="ChEBI" id="CHEBI:43474"/>
        <dbReference type="ChEBI" id="CHEBI:61977"/>
        <dbReference type="EC" id="3.1.3.16"/>
    </reaction>
</comment>
<keyword evidence="11" id="KW-1185">Reference proteome</keyword>
<dbReference type="CDD" id="cd00143">
    <property type="entry name" value="PP2Cc"/>
    <property type="match status" value="1"/>
</dbReference>
<dbReference type="SMART" id="SM00332">
    <property type="entry name" value="PP2Cc"/>
    <property type="match status" value="1"/>
</dbReference>
<accession>A0A556PRV4</accession>
<evidence type="ECO:0000256" key="1">
    <source>
        <dbReference type="ARBA" id="ARBA00001936"/>
    </source>
</evidence>
<evidence type="ECO:0000256" key="8">
    <source>
        <dbReference type="ARBA" id="ARBA00048336"/>
    </source>
</evidence>
<dbReference type="RefSeq" id="WP_144087683.1">
    <property type="nucleotide sequence ID" value="NZ_VMHE01000002.1"/>
</dbReference>
<sequence length="253" mass="28028">MTAYFKSDRGKVRSINEDAGGVFKHPTGQLLIVIADGMGGHNAGDVASQMAVSQLHKKWDETSKISSIEVASTWLEQTIQEANQKILNYAKENVDCEGMGTTLTAAIIFNNEVAVGHIGDSRLYTINHQEVVQQTEDHSFVHELVRSGQLTMEEAEVHPKKNVLTQAVGTEESLDVQLHTFSLNEDKPYLFLCTDGLTNKVSEKEIQEVILQDRKTEDKLDELIQLANDRGGEDNISLLLWVDDGDEEGVSTC</sequence>
<evidence type="ECO:0000313" key="11">
    <source>
        <dbReference type="Proteomes" id="UP000316425"/>
    </source>
</evidence>
<dbReference type="SUPFAM" id="SSF81606">
    <property type="entry name" value="PP2C-like"/>
    <property type="match status" value="1"/>
</dbReference>
<keyword evidence="3" id="KW-0479">Metal-binding</keyword>
<comment type="caution">
    <text evidence="10">The sequence shown here is derived from an EMBL/GenBank/DDBJ whole genome shotgun (WGS) entry which is preliminary data.</text>
</comment>
<dbReference type="AlphaFoldDB" id="A0A556PRV4"/>